<dbReference type="InterPro" id="IPR043129">
    <property type="entry name" value="ATPase_NBD"/>
</dbReference>
<dbReference type="PANTHER" id="PTHR18964">
    <property type="entry name" value="ROK (REPRESSOR, ORF, KINASE) FAMILY"/>
    <property type="match status" value="1"/>
</dbReference>
<evidence type="ECO:0000256" key="1">
    <source>
        <dbReference type="ARBA" id="ARBA00006479"/>
    </source>
</evidence>
<keyword evidence="3" id="KW-1185">Reference proteome</keyword>
<dbReference type="PANTHER" id="PTHR18964:SF149">
    <property type="entry name" value="BIFUNCTIONAL UDP-N-ACETYLGLUCOSAMINE 2-EPIMERASE_N-ACETYLMANNOSAMINE KINASE"/>
    <property type="match status" value="1"/>
</dbReference>
<name>A0ABW4BBJ3_9LACO</name>
<dbReference type="Gene3D" id="3.30.420.40">
    <property type="match status" value="2"/>
</dbReference>
<evidence type="ECO:0000313" key="2">
    <source>
        <dbReference type="EMBL" id="MFD1397895.1"/>
    </source>
</evidence>
<dbReference type="Proteomes" id="UP001597199">
    <property type="component" value="Unassembled WGS sequence"/>
</dbReference>
<organism evidence="2 3">
    <name type="scientific">Lacticaseibacillus suilingensis</name>
    <dbReference type="NCBI Taxonomy" id="2799577"/>
    <lineage>
        <taxon>Bacteria</taxon>
        <taxon>Bacillati</taxon>
        <taxon>Bacillota</taxon>
        <taxon>Bacilli</taxon>
        <taxon>Lactobacillales</taxon>
        <taxon>Lactobacillaceae</taxon>
        <taxon>Lacticaseibacillus</taxon>
    </lineage>
</organism>
<dbReference type="EMBL" id="JBHTOA010000011">
    <property type="protein sequence ID" value="MFD1397895.1"/>
    <property type="molecule type" value="Genomic_DNA"/>
</dbReference>
<proteinExistence type="inferred from homology"/>
<dbReference type="InterPro" id="IPR000600">
    <property type="entry name" value="ROK"/>
</dbReference>
<gene>
    <name evidence="2" type="ORF">ACFQ41_01065</name>
</gene>
<reference evidence="3" key="1">
    <citation type="journal article" date="2019" name="Int. J. Syst. Evol. Microbiol.">
        <title>The Global Catalogue of Microorganisms (GCM) 10K type strain sequencing project: providing services to taxonomists for standard genome sequencing and annotation.</title>
        <authorList>
            <consortium name="The Broad Institute Genomics Platform"/>
            <consortium name="The Broad Institute Genome Sequencing Center for Infectious Disease"/>
            <person name="Wu L."/>
            <person name="Ma J."/>
        </authorList>
    </citation>
    <scope>NUCLEOTIDE SEQUENCE [LARGE SCALE GENOMIC DNA]</scope>
    <source>
        <strain evidence="3">CCM 9110</strain>
    </source>
</reference>
<sequence>MQKQTILAVDLGGTKVLLGEIDHTGHVLTREKVASDVSSQAAATQLLLNQIDHYMKHHDTSHIQAIALDVVGRVNSATGVWEEIDPADPHPIALSQQVQDRFHLPCFIGNDVMVGTIAENLLGIGTVTKNFIYLAIGTGIAGRIVLNGQLVNGPDYDAGEFGHMVVDQTSTVQCVCGRYGCVEPLASGLGMSDRTHALYPQYMGKTQLQITPGQRIGTETLFAAYDAGDPLAKQVVDQALLGLANLIMNLTRALNPEAIRLGGGVTTGGWLVAHLQPLLKPLTMRFVREGVKNTALEPNSVALQGCGLYGFERLEGSEQHG</sequence>
<comment type="caution">
    <text evidence="2">The sequence shown here is derived from an EMBL/GenBank/DDBJ whole genome shotgun (WGS) entry which is preliminary data.</text>
</comment>
<protein>
    <submittedName>
        <fullName evidence="2">ROK family protein</fullName>
    </submittedName>
</protein>
<dbReference type="Pfam" id="PF00480">
    <property type="entry name" value="ROK"/>
    <property type="match status" value="1"/>
</dbReference>
<dbReference type="SUPFAM" id="SSF53067">
    <property type="entry name" value="Actin-like ATPase domain"/>
    <property type="match status" value="1"/>
</dbReference>
<dbReference type="RefSeq" id="WP_204119016.1">
    <property type="nucleotide sequence ID" value="NZ_BOLV01000010.1"/>
</dbReference>
<accession>A0ABW4BBJ3</accession>
<evidence type="ECO:0000313" key="3">
    <source>
        <dbReference type="Proteomes" id="UP001597199"/>
    </source>
</evidence>
<comment type="similarity">
    <text evidence="1">Belongs to the ROK (NagC/XylR) family.</text>
</comment>